<sequence length="128" mass="14585">MKEVQILWESKNEKIVIEYLYDIEGYFTLAVYVQSGWFSGKSNFCIAQDKVNELNSLVKEVELNLEGCIKIEDCDSDAHVVIEASKLGHFNVSGQIGSSYEEQNMNFKFVADQTLLKNMSELFVKIVS</sequence>
<name>A0ACC6P7V4_9BACL</name>
<gene>
    <name evidence="1" type="ORF">WKI47_03105</name>
</gene>
<comment type="caution">
    <text evidence="1">The sequence shown here is derived from an EMBL/GenBank/DDBJ whole genome shotgun (WGS) entry which is preliminary data.</text>
</comment>
<accession>A0ACC6P7V4</accession>
<evidence type="ECO:0000313" key="1">
    <source>
        <dbReference type="EMBL" id="MEJ8302898.1"/>
    </source>
</evidence>
<dbReference type="EMBL" id="JBBKAR010000007">
    <property type="protein sequence ID" value="MEJ8302898.1"/>
    <property type="molecule type" value="Genomic_DNA"/>
</dbReference>
<organism evidence="1 2">
    <name type="scientific">Saccharibacillus sacchari</name>
    <dbReference type="NCBI Taxonomy" id="456493"/>
    <lineage>
        <taxon>Bacteria</taxon>
        <taxon>Bacillati</taxon>
        <taxon>Bacillota</taxon>
        <taxon>Bacilli</taxon>
        <taxon>Bacillales</taxon>
        <taxon>Paenibacillaceae</taxon>
        <taxon>Saccharibacillus</taxon>
    </lineage>
</organism>
<dbReference type="Proteomes" id="UP001380953">
    <property type="component" value="Unassembled WGS sequence"/>
</dbReference>
<protein>
    <submittedName>
        <fullName evidence="1">Uncharacterized protein</fullName>
    </submittedName>
</protein>
<proteinExistence type="predicted"/>
<keyword evidence="2" id="KW-1185">Reference proteome</keyword>
<reference evidence="1" key="1">
    <citation type="submission" date="2024-03" db="EMBL/GenBank/DDBJ databases">
        <title>Whole genome sequecning of epiphytes from Marcgravia umbellata leaves.</title>
        <authorList>
            <person name="Kumar G."/>
            <person name="Savka M.A."/>
        </authorList>
    </citation>
    <scope>NUCLEOTIDE SEQUENCE</scope>
    <source>
        <strain evidence="1">RIT_BL5</strain>
    </source>
</reference>
<evidence type="ECO:0000313" key="2">
    <source>
        <dbReference type="Proteomes" id="UP001380953"/>
    </source>
</evidence>